<gene>
    <name evidence="1" type="ORF">CWI37_1846p0010</name>
</gene>
<evidence type="ECO:0000313" key="1">
    <source>
        <dbReference type="EMBL" id="TBT98223.1"/>
    </source>
</evidence>
<protein>
    <submittedName>
        <fullName evidence="1">Uncharacterized protein</fullName>
    </submittedName>
</protein>
<accession>A0A4Q9KTU3</accession>
<reference evidence="1 2" key="1">
    <citation type="submission" date="2017-12" db="EMBL/GenBank/DDBJ databases">
        <authorList>
            <person name="Pombert J.-F."/>
            <person name="Haag K.L."/>
            <person name="Ebert D."/>
        </authorList>
    </citation>
    <scope>NUCLEOTIDE SEQUENCE [LARGE SCALE GENOMIC DNA]</scope>
    <source>
        <strain evidence="1">FI-OER-3-3</strain>
    </source>
</reference>
<sequence length="360" mass="44215">MNHFLDEFPSEKRNINFLMKLVSKEIKKTNYEQILNLKIQKNNSEMLENLNNKKIIKKKPIKTSLKKILKEEKNNLEKIAFKIILNKKVRFDNFKTKLFFIYKFDKIWKFDYSLKFKKHEYILQELIFILFYQNLNENEKKENLNQIYNIFMKLKPHKKTLYYLLLKDIIEEDFFYKLISSLENHPILLTFFTNQKFIYDPSKSIVKEILNTCSTMKYKIISAVCNSEIEKNHFLTVLTKNYTIYFITSLDKKYFEEILDLLTFFQPNNTFQTFFCFSWMRTFLFTKNLELFFEIYNFYIKYNKKTENTEFLIYKYFCDSFLFFKEKNIFNLNIFKESCNTYNDTNEEYYVKVSLLSKIY</sequence>
<dbReference type="EMBL" id="PITJ01001846">
    <property type="protein sequence ID" value="TBT98223.1"/>
    <property type="molecule type" value="Genomic_DNA"/>
</dbReference>
<evidence type="ECO:0000313" key="2">
    <source>
        <dbReference type="Proteomes" id="UP000292362"/>
    </source>
</evidence>
<organism evidence="1 2">
    <name type="scientific">Hamiltosporidium tvaerminnensis</name>
    <dbReference type="NCBI Taxonomy" id="1176355"/>
    <lineage>
        <taxon>Eukaryota</taxon>
        <taxon>Fungi</taxon>
        <taxon>Fungi incertae sedis</taxon>
        <taxon>Microsporidia</taxon>
        <taxon>Dubosqiidae</taxon>
        <taxon>Hamiltosporidium</taxon>
    </lineage>
</organism>
<dbReference type="VEuPathDB" id="MicrosporidiaDB:CWI37_1846p0010"/>
<name>A0A4Q9KTU3_9MICR</name>
<comment type="caution">
    <text evidence="1">The sequence shown here is derived from an EMBL/GenBank/DDBJ whole genome shotgun (WGS) entry which is preliminary data.</text>
</comment>
<proteinExistence type="predicted"/>
<dbReference type="AlphaFoldDB" id="A0A4Q9KTU3"/>
<dbReference type="Proteomes" id="UP000292362">
    <property type="component" value="Unassembled WGS sequence"/>
</dbReference>